<sequence>MRSDSIEAEGARRRLHDALRAVRSADRQVPCEVTPQLWTSNIRSEREAAGYRCRSCPVRVQCVEASEFERVGVWGGKVRAAGSLEW</sequence>
<gene>
    <name evidence="2" type="ORF">HNR15_002811</name>
</gene>
<dbReference type="EMBL" id="JACCFW010000001">
    <property type="protein sequence ID" value="NYJ75848.1"/>
    <property type="molecule type" value="Genomic_DNA"/>
</dbReference>
<comment type="caution">
    <text evidence="2">The sequence shown here is derived from an EMBL/GenBank/DDBJ whole genome shotgun (WGS) entry which is preliminary data.</text>
</comment>
<dbReference type="AlphaFoldDB" id="A0A853DGC7"/>
<dbReference type="Pfam" id="PF02467">
    <property type="entry name" value="Whib"/>
    <property type="match status" value="1"/>
</dbReference>
<keyword evidence="3" id="KW-1185">Reference proteome</keyword>
<dbReference type="PROSITE" id="PS51674">
    <property type="entry name" value="4FE4S_WBL"/>
    <property type="match status" value="1"/>
</dbReference>
<feature type="domain" description="4Fe-4S Wbl-type" evidence="1">
    <location>
        <begin position="30"/>
        <end position="84"/>
    </location>
</feature>
<reference evidence="2 3" key="1">
    <citation type="submission" date="2020-07" db="EMBL/GenBank/DDBJ databases">
        <title>Sequencing the genomes of 1000 actinobacteria strains.</title>
        <authorList>
            <person name="Klenk H.-P."/>
        </authorList>
    </citation>
    <scope>NUCLEOTIDE SEQUENCE [LARGE SCALE GENOMIC DNA]</scope>
    <source>
        <strain evidence="2 3">DSM 29531</strain>
    </source>
</reference>
<dbReference type="Proteomes" id="UP000571817">
    <property type="component" value="Unassembled WGS sequence"/>
</dbReference>
<dbReference type="RefSeq" id="WP_179482817.1">
    <property type="nucleotide sequence ID" value="NZ_JACCFW010000001.1"/>
</dbReference>
<organism evidence="2 3">
    <name type="scientific">Allobranchiibius huperziae</name>
    <dbReference type="NCBI Taxonomy" id="1874116"/>
    <lineage>
        <taxon>Bacteria</taxon>
        <taxon>Bacillati</taxon>
        <taxon>Actinomycetota</taxon>
        <taxon>Actinomycetes</taxon>
        <taxon>Micrococcales</taxon>
        <taxon>Dermacoccaceae</taxon>
        <taxon>Allobranchiibius</taxon>
    </lineage>
</organism>
<protein>
    <recommendedName>
        <fullName evidence="1">4Fe-4S Wbl-type domain-containing protein</fullName>
    </recommendedName>
</protein>
<dbReference type="InterPro" id="IPR034768">
    <property type="entry name" value="4FE4S_WBL"/>
</dbReference>
<evidence type="ECO:0000313" key="3">
    <source>
        <dbReference type="Proteomes" id="UP000571817"/>
    </source>
</evidence>
<name>A0A853DGC7_9MICO</name>
<evidence type="ECO:0000259" key="1">
    <source>
        <dbReference type="PROSITE" id="PS51674"/>
    </source>
</evidence>
<evidence type="ECO:0000313" key="2">
    <source>
        <dbReference type="EMBL" id="NYJ75848.1"/>
    </source>
</evidence>
<proteinExistence type="predicted"/>
<accession>A0A853DGC7</accession>